<protein>
    <submittedName>
        <fullName evidence="2">EAL domain-containing protein (Putative c-di-GMP-specific phosphodiesterase class I)</fullName>
    </submittedName>
</protein>
<dbReference type="PANTHER" id="PTHR33121">
    <property type="entry name" value="CYCLIC DI-GMP PHOSPHODIESTERASE PDEF"/>
    <property type="match status" value="1"/>
</dbReference>
<comment type="caution">
    <text evidence="2">The sequence shown here is derived from an EMBL/GenBank/DDBJ whole genome shotgun (WGS) entry which is preliminary data.</text>
</comment>
<gene>
    <name evidence="2" type="ORF">ABH943_006575</name>
</gene>
<keyword evidence="3" id="KW-1185">Reference proteome</keyword>
<accession>A0ABW8MSA9</accession>
<organism evidence="2 3">
    <name type="scientific">Caballeronia udeis</name>
    <dbReference type="NCBI Taxonomy" id="1232866"/>
    <lineage>
        <taxon>Bacteria</taxon>
        <taxon>Pseudomonadati</taxon>
        <taxon>Pseudomonadota</taxon>
        <taxon>Betaproteobacteria</taxon>
        <taxon>Burkholderiales</taxon>
        <taxon>Burkholderiaceae</taxon>
        <taxon>Caballeronia</taxon>
    </lineage>
</organism>
<dbReference type="SUPFAM" id="SSF141868">
    <property type="entry name" value="EAL domain-like"/>
    <property type="match status" value="1"/>
</dbReference>
<dbReference type="Pfam" id="PF00563">
    <property type="entry name" value="EAL"/>
    <property type="match status" value="1"/>
</dbReference>
<name>A0ABW8MSA9_9BURK</name>
<proteinExistence type="predicted"/>
<dbReference type="PROSITE" id="PS50883">
    <property type="entry name" value="EAL"/>
    <property type="match status" value="1"/>
</dbReference>
<dbReference type="InterPro" id="IPR001633">
    <property type="entry name" value="EAL_dom"/>
</dbReference>
<sequence length="375" mass="40977">MRRLIATLAAGSDVHHATIERAVHFFSRSKLLRAARRGLRLGEFYVVYQPIFDVSTSACVGVEALVRWRNDTFGGVGPDHFIVHLERTSLIGPLTRFVLRQASIDIRQTPGVDHWHISVNICARHLASRVFVDDIRQAAGTMLNRTVLEITERSCAARTPQVTAALGTLKQAGVLLSLDDFGTGFSNLDLLDDFNFDLVKVDRRFLAADDENCPVFLKAVATLVHAMGAKVVAEGVETVEQHRAVQQSGIDLAQGYRYGMPMTIKQLREFASAETTQRQFVAAHQNGVPVVSENTAGAANERYRESAVGATRLLESGAEEVLDRITTCSARSRESASSMRSALPSTEPGACCANCWSRATFKDAPPAATTCLCRT</sequence>
<dbReference type="EMBL" id="JBIYDN010000026">
    <property type="protein sequence ID" value="MFK4446543.1"/>
    <property type="molecule type" value="Genomic_DNA"/>
</dbReference>
<evidence type="ECO:0000313" key="3">
    <source>
        <dbReference type="Proteomes" id="UP001620514"/>
    </source>
</evidence>
<evidence type="ECO:0000259" key="1">
    <source>
        <dbReference type="PROSITE" id="PS50883"/>
    </source>
</evidence>
<dbReference type="SMART" id="SM00052">
    <property type="entry name" value="EAL"/>
    <property type="match status" value="1"/>
</dbReference>
<dbReference type="PANTHER" id="PTHR33121:SF79">
    <property type="entry name" value="CYCLIC DI-GMP PHOSPHODIESTERASE PDED-RELATED"/>
    <property type="match status" value="1"/>
</dbReference>
<reference evidence="2 3" key="1">
    <citation type="submission" date="2024-11" db="EMBL/GenBank/DDBJ databases">
        <title>Using genomics to understand microbial adaptation to soil warming.</title>
        <authorList>
            <person name="Deangelis K.M. PhD."/>
        </authorList>
    </citation>
    <scope>NUCLEOTIDE SEQUENCE [LARGE SCALE GENOMIC DNA]</scope>
    <source>
        <strain evidence="2 3">GAS97</strain>
    </source>
</reference>
<dbReference type="CDD" id="cd01948">
    <property type="entry name" value="EAL"/>
    <property type="match status" value="1"/>
</dbReference>
<dbReference type="Proteomes" id="UP001620514">
    <property type="component" value="Unassembled WGS sequence"/>
</dbReference>
<dbReference type="InterPro" id="IPR035919">
    <property type="entry name" value="EAL_sf"/>
</dbReference>
<evidence type="ECO:0000313" key="2">
    <source>
        <dbReference type="EMBL" id="MFK4446543.1"/>
    </source>
</evidence>
<dbReference type="InterPro" id="IPR050706">
    <property type="entry name" value="Cyclic-di-GMP_PDE-like"/>
</dbReference>
<dbReference type="RefSeq" id="WP_404611450.1">
    <property type="nucleotide sequence ID" value="NZ_JBIYDN010000026.1"/>
</dbReference>
<dbReference type="Gene3D" id="3.20.20.450">
    <property type="entry name" value="EAL domain"/>
    <property type="match status" value="1"/>
</dbReference>
<feature type="domain" description="EAL" evidence="1">
    <location>
        <begin position="28"/>
        <end position="275"/>
    </location>
</feature>